<evidence type="ECO:0000256" key="1">
    <source>
        <dbReference type="SAM" id="Phobius"/>
    </source>
</evidence>
<reference evidence="2 3" key="1">
    <citation type="journal article" date="2015" name="Appl. Environ. Microbiol.">
        <title>Nanoarchaeota, Their Sulfolobales Host, and Nanoarchaeota Virus Distribution across Yellowstone National Park Hot Springs.</title>
        <authorList>
            <person name="Munson-McGee J.H."/>
            <person name="Field E.K."/>
            <person name="Bateson M."/>
            <person name="Rooney C."/>
            <person name="Stepanauskas R."/>
            <person name="Young M.J."/>
        </authorList>
    </citation>
    <scope>NUCLEOTIDE SEQUENCE [LARGE SCALE GENOMIC DNA]</scope>
    <source>
        <strain evidence="2">SCGC AC-742_N10</strain>
    </source>
</reference>
<protein>
    <submittedName>
        <fullName evidence="2">Uncharacterized protein</fullName>
    </submittedName>
</protein>
<comment type="caution">
    <text evidence="2">The sequence shown here is derived from an EMBL/GenBank/DDBJ whole genome shotgun (WGS) entry which is preliminary data.</text>
</comment>
<feature type="transmembrane region" description="Helical" evidence="1">
    <location>
        <begin position="12"/>
        <end position="28"/>
    </location>
</feature>
<dbReference type="Proteomes" id="UP000245638">
    <property type="component" value="Unassembled WGS sequence"/>
</dbReference>
<keyword evidence="1" id="KW-0812">Transmembrane</keyword>
<accession>A0A2T9X8M5</accession>
<dbReference type="AlphaFoldDB" id="A0A2T9X8M5"/>
<feature type="transmembrane region" description="Helical" evidence="1">
    <location>
        <begin position="70"/>
        <end position="89"/>
    </location>
</feature>
<keyword evidence="1" id="KW-1133">Transmembrane helix</keyword>
<name>A0A2T9X8M5_9CREN</name>
<feature type="transmembrane region" description="Helical" evidence="1">
    <location>
        <begin position="34"/>
        <end position="58"/>
    </location>
</feature>
<feature type="transmembrane region" description="Helical" evidence="1">
    <location>
        <begin position="148"/>
        <end position="169"/>
    </location>
</feature>
<evidence type="ECO:0000313" key="3">
    <source>
        <dbReference type="Proteomes" id="UP000245638"/>
    </source>
</evidence>
<dbReference type="EMBL" id="QEFD01000097">
    <property type="protein sequence ID" value="PVU76448.1"/>
    <property type="molecule type" value="Genomic_DNA"/>
</dbReference>
<feature type="transmembrane region" description="Helical" evidence="1">
    <location>
        <begin position="181"/>
        <end position="207"/>
    </location>
</feature>
<gene>
    <name evidence="2" type="ORF">DDW13_02990</name>
</gene>
<keyword evidence="1" id="KW-0472">Membrane</keyword>
<proteinExistence type="predicted"/>
<evidence type="ECO:0000313" key="2">
    <source>
        <dbReference type="EMBL" id="PVU76448.1"/>
    </source>
</evidence>
<organism evidence="2 3">
    <name type="scientific">Acidianus hospitalis</name>
    <dbReference type="NCBI Taxonomy" id="563177"/>
    <lineage>
        <taxon>Archaea</taxon>
        <taxon>Thermoproteota</taxon>
        <taxon>Thermoprotei</taxon>
        <taxon>Sulfolobales</taxon>
        <taxon>Sulfolobaceae</taxon>
        <taxon>Acidianus</taxon>
    </lineage>
</organism>
<sequence length="265" mass="29741">MKDTSFFSSSLLRYLILMLAGFFIIYISPSSPDYFLYSTFGNLIFWSSLLILLIKTVLRKPLHYLKKGRTALIIFFSYLSIHYFVYSIALERLLTGFYGILFTVQNPFITFSFTPLYPAGLYTAVMNLVFNPSIAGGFPPNYYFELSLYAMVMGLIIATLVTANIMRVLEISSRLTRTKVILLAPLLGVIGGGSCCISIPIILATVIPTANSLLFLPIGDTALFLAYILLPPITAIGLKLNYDALFPKVPKEFRIKDEMITKRKN</sequence>